<evidence type="ECO:0000256" key="1">
    <source>
        <dbReference type="SAM" id="MobiDB-lite"/>
    </source>
</evidence>
<reference evidence="2 3" key="1">
    <citation type="submission" date="2011-12" db="EMBL/GenBank/DDBJ databases">
        <authorList>
            <person name="Kriszt B."/>
            <person name="Tancsics A."/>
            <person name="Cserhati M."/>
            <person name="Toth A."/>
            <person name="Nagy I."/>
            <person name="Horvath B."/>
            <person name="Tamura T."/>
            <person name="Kukolya J."/>
            <person name="Szoboszlay S."/>
        </authorList>
    </citation>
    <scope>NUCLEOTIDE SEQUENCE [LARGE SCALE GENOMIC DNA]</scope>
    <source>
        <strain evidence="2 3">AK37</strain>
    </source>
</reference>
<evidence type="ECO:0000313" key="2">
    <source>
        <dbReference type="EMBL" id="EHK83119.1"/>
    </source>
</evidence>
<name>H0JSE4_9NOCA</name>
<feature type="region of interest" description="Disordered" evidence="1">
    <location>
        <begin position="64"/>
        <end position="95"/>
    </location>
</feature>
<dbReference type="AlphaFoldDB" id="H0JSE4"/>
<evidence type="ECO:0000313" key="3">
    <source>
        <dbReference type="Proteomes" id="UP000005064"/>
    </source>
</evidence>
<accession>H0JSE4</accession>
<proteinExistence type="predicted"/>
<gene>
    <name evidence="2" type="ORF">AK37_13002</name>
</gene>
<dbReference type="Proteomes" id="UP000005064">
    <property type="component" value="Unassembled WGS sequence"/>
</dbReference>
<comment type="caution">
    <text evidence="2">The sequence shown here is derived from an EMBL/GenBank/DDBJ whole genome shotgun (WGS) entry which is preliminary data.</text>
</comment>
<sequence>MSCVAGVLQTEVVDPCGRSRRLEHERGGLGVAHQVADEPTGEERAEVDAVGRLALAGDHRCGLDEVGDDRSEQGRQDCSTYRDSRTASGEMFHLR</sequence>
<protein>
    <submittedName>
        <fullName evidence="2">Uncharacterized protein</fullName>
    </submittedName>
</protein>
<feature type="compositionally biased region" description="Basic and acidic residues" evidence="1">
    <location>
        <begin position="64"/>
        <end position="85"/>
    </location>
</feature>
<organism evidence="2 3">
    <name type="scientific">Rhodococcus pyridinivorans AK37</name>
    <dbReference type="NCBI Taxonomy" id="1114960"/>
    <lineage>
        <taxon>Bacteria</taxon>
        <taxon>Bacillati</taxon>
        <taxon>Actinomycetota</taxon>
        <taxon>Actinomycetes</taxon>
        <taxon>Mycobacteriales</taxon>
        <taxon>Nocardiaceae</taxon>
        <taxon>Rhodococcus</taxon>
    </lineage>
</organism>
<dbReference type="EMBL" id="AHBW01000042">
    <property type="protein sequence ID" value="EHK83119.1"/>
    <property type="molecule type" value="Genomic_DNA"/>
</dbReference>